<protein>
    <recommendedName>
        <fullName evidence="3">Gag protein</fullName>
    </recommendedName>
</protein>
<dbReference type="Pfam" id="PF14223">
    <property type="entry name" value="Retrotran_gag_2"/>
    <property type="match status" value="1"/>
</dbReference>
<dbReference type="PANTHER" id="PTHR47481">
    <property type="match status" value="1"/>
</dbReference>
<comment type="caution">
    <text evidence="1">The sequence shown here is derived from an EMBL/GenBank/DDBJ whole genome shotgun (WGS) entry which is preliminary data.</text>
</comment>
<reference evidence="1" key="2">
    <citation type="submission" date="2023-02" db="EMBL/GenBank/DDBJ databases">
        <authorList>
            <person name="Swenson N.G."/>
            <person name="Wegrzyn J.L."/>
            <person name="Mcevoy S.L."/>
        </authorList>
    </citation>
    <scope>NUCLEOTIDE SEQUENCE</scope>
    <source>
        <strain evidence="1">91603</strain>
        <tissue evidence="1">Leaf</tissue>
    </source>
</reference>
<reference evidence="1" key="1">
    <citation type="journal article" date="2022" name="Plant J.">
        <title>Strategies of tolerance reflected in two North American maple genomes.</title>
        <authorList>
            <person name="McEvoy S.L."/>
            <person name="Sezen U.U."/>
            <person name="Trouern-Trend A."/>
            <person name="McMahon S.M."/>
            <person name="Schaberg P.G."/>
            <person name="Yang J."/>
            <person name="Wegrzyn J.L."/>
            <person name="Swenson N.G."/>
        </authorList>
    </citation>
    <scope>NUCLEOTIDE SEQUENCE</scope>
    <source>
        <strain evidence="1">91603</strain>
    </source>
</reference>
<sequence length="125" mass="13938">MGSLPPTIPGENKEALFNPKKEIWNHQDSLIVSWLLASISEQILPELVGCETSDSSWSRVLNNYASQSQTKILTYKKMVQSQKKGTMSMKEYLASMKSYVVSLAMMGHPVNEDEQLMGITEGLSP</sequence>
<dbReference type="Proteomes" id="UP001064489">
    <property type="component" value="Chromosome 4"/>
</dbReference>
<name>A0AAD5NVM1_ACENE</name>
<organism evidence="1 2">
    <name type="scientific">Acer negundo</name>
    <name type="common">Box elder</name>
    <dbReference type="NCBI Taxonomy" id="4023"/>
    <lineage>
        <taxon>Eukaryota</taxon>
        <taxon>Viridiplantae</taxon>
        <taxon>Streptophyta</taxon>
        <taxon>Embryophyta</taxon>
        <taxon>Tracheophyta</taxon>
        <taxon>Spermatophyta</taxon>
        <taxon>Magnoliopsida</taxon>
        <taxon>eudicotyledons</taxon>
        <taxon>Gunneridae</taxon>
        <taxon>Pentapetalae</taxon>
        <taxon>rosids</taxon>
        <taxon>malvids</taxon>
        <taxon>Sapindales</taxon>
        <taxon>Sapindaceae</taxon>
        <taxon>Hippocastanoideae</taxon>
        <taxon>Acereae</taxon>
        <taxon>Acer</taxon>
    </lineage>
</organism>
<proteinExistence type="predicted"/>
<evidence type="ECO:0000313" key="2">
    <source>
        <dbReference type="Proteomes" id="UP001064489"/>
    </source>
</evidence>
<dbReference type="AlphaFoldDB" id="A0AAD5NVM1"/>
<evidence type="ECO:0000313" key="1">
    <source>
        <dbReference type="EMBL" id="KAI9182379.1"/>
    </source>
</evidence>
<evidence type="ECO:0008006" key="3">
    <source>
        <dbReference type="Google" id="ProtNLM"/>
    </source>
</evidence>
<dbReference type="PANTHER" id="PTHR47481:SF30">
    <property type="entry name" value="CCHC-TYPE DOMAIN-CONTAINING PROTEIN"/>
    <property type="match status" value="1"/>
</dbReference>
<dbReference type="EMBL" id="JAJSOW010000101">
    <property type="protein sequence ID" value="KAI9182379.1"/>
    <property type="molecule type" value="Genomic_DNA"/>
</dbReference>
<gene>
    <name evidence="1" type="ORF">LWI28_024760</name>
</gene>
<keyword evidence="2" id="KW-1185">Reference proteome</keyword>
<accession>A0AAD5NVM1</accession>